<keyword evidence="4" id="KW-1185">Reference proteome</keyword>
<keyword evidence="2" id="KW-0472">Membrane</keyword>
<keyword evidence="2" id="KW-0812">Transmembrane</keyword>
<protein>
    <submittedName>
        <fullName evidence="3">Uncharacterized protein</fullName>
    </submittedName>
</protein>
<organism evidence="3 4">
    <name type="scientific">Nakamurella panacisegetis</name>
    <dbReference type="NCBI Taxonomy" id="1090615"/>
    <lineage>
        <taxon>Bacteria</taxon>
        <taxon>Bacillati</taxon>
        <taxon>Actinomycetota</taxon>
        <taxon>Actinomycetes</taxon>
        <taxon>Nakamurellales</taxon>
        <taxon>Nakamurellaceae</taxon>
        <taxon>Nakamurella</taxon>
    </lineage>
</organism>
<feature type="transmembrane region" description="Helical" evidence="2">
    <location>
        <begin position="61"/>
        <end position="80"/>
    </location>
</feature>
<dbReference type="RefSeq" id="WP_090474708.1">
    <property type="nucleotide sequence ID" value="NZ_LT629710.1"/>
</dbReference>
<proteinExistence type="predicted"/>
<accession>A0A1H0J9J8</accession>
<feature type="region of interest" description="Disordered" evidence="1">
    <location>
        <begin position="1"/>
        <end position="22"/>
    </location>
</feature>
<dbReference type="EMBL" id="LT629710">
    <property type="protein sequence ID" value="SDO40183.1"/>
    <property type="molecule type" value="Genomic_DNA"/>
</dbReference>
<evidence type="ECO:0000256" key="2">
    <source>
        <dbReference type="SAM" id="Phobius"/>
    </source>
</evidence>
<reference evidence="3 4" key="1">
    <citation type="submission" date="2016-10" db="EMBL/GenBank/DDBJ databases">
        <authorList>
            <person name="de Groot N.N."/>
        </authorList>
    </citation>
    <scope>NUCLEOTIDE SEQUENCE [LARGE SCALE GENOMIC DNA]</scope>
    <source>
        <strain evidence="4">P4-7,KCTC 19426,CECT 7604</strain>
    </source>
</reference>
<evidence type="ECO:0000313" key="3">
    <source>
        <dbReference type="EMBL" id="SDO40183.1"/>
    </source>
</evidence>
<evidence type="ECO:0000313" key="4">
    <source>
        <dbReference type="Proteomes" id="UP000198741"/>
    </source>
</evidence>
<evidence type="ECO:0000256" key="1">
    <source>
        <dbReference type="SAM" id="MobiDB-lite"/>
    </source>
</evidence>
<keyword evidence="2" id="KW-1133">Transmembrane helix</keyword>
<dbReference type="Proteomes" id="UP000198741">
    <property type="component" value="Chromosome I"/>
</dbReference>
<dbReference type="AlphaFoldDB" id="A0A1H0J9J8"/>
<gene>
    <name evidence="3" type="ORF">SAMN04515671_0825</name>
</gene>
<sequence>MGRHPHPHLAQIDEFGPEGRRSAHDKRRFGVVLLGLIALLILIGAAVISVVTDIPLQWDQLLWALVLVLIGYGTFLWVRLTR</sequence>
<feature type="transmembrane region" description="Helical" evidence="2">
    <location>
        <begin position="29"/>
        <end position="49"/>
    </location>
</feature>
<name>A0A1H0J9J8_9ACTN</name>